<evidence type="ECO:0008006" key="4">
    <source>
        <dbReference type="Google" id="ProtNLM"/>
    </source>
</evidence>
<keyword evidence="3" id="KW-1185">Reference proteome</keyword>
<protein>
    <recommendedName>
        <fullName evidence="4">DUF222 domain-containing protein</fullName>
    </recommendedName>
</protein>
<sequence>MTDDRPSGRELAAARARLIEYLQAQIGPALTAKSAQAVLEQAKAWNPATARELDRHFAEHTDALTAPSPHCPVALVRVLRQLEADGYGDAVTPLACALCGRAGRELPRRTPQGSLLRLVCGSDRASAMRSLRTRRPHCPTDRRRADLPAVLSQRQLTVLEGMRRLRAARTAGRPPGRRGLLPDLRTAPPKGMRPLR</sequence>
<comment type="caution">
    <text evidence="2">The sequence shown here is derived from an EMBL/GenBank/DDBJ whole genome shotgun (WGS) entry which is preliminary data.</text>
</comment>
<feature type="compositionally biased region" description="Low complexity" evidence="1">
    <location>
        <begin position="168"/>
        <end position="182"/>
    </location>
</feature>
<dbReference type="EMBL" id="BAAAOS010000066">
    <property type="protein sequence ID" value="GAA1616847.1"/>
    <property type="molecule type" value="Genomic_DNA"/>
</dbReference>
<evidence type="ECO:0000313" key="3">
    <source>
        <dbReference type="Proteomes" id="UP001500393"/>
    </source>
</evidence>
<organism evidence="2 3">
    <name type="scientific">Kribbella sancticallisti</name>
    <dbReference type="NCBI Taxonomy" id="460087"/>
    <lineage>
        <taxon>Bacteria</taxon>
        <taxon>Bacillati</taxon>
        <taxon>Actinomycetota</taxon>
        <taxon>Actinomycetes</taxon>
        <taxon>Propionibacteriales</taxon>
        <taxon>Kribbellaceae</taxon>
        <taxon>Kribbella</taxon>
    </lineage>
</organism>
<reference evidence="2 3" key="1">
    <citation type="journal article" date="2019" name="Int. J. Syst. Evol. Microbiol.">
        <title>The Global Catalogue of Microorganisms (GCM) 10K type strain sequencing project: providing services to taxonomists for standard genome sequencing and annotation.</title>
        <authorList>
            <consortium name="The Broad Institute Genomics Platform"/>
            <consortium name="The Broad Institute Genome Sequencing Center for Infectious Disease"/>
            <person name="Wu L."/>
            <person name="Ma J."/>
        </authorList>
    </citation>
    <scope>NUCLEOTIDE SEQUENCE [LARGE SCALE GENOMIC DNA]</scope>
    <source>
        <strain evidence="2 3">JCM 14969</strain>
    </source>
</reference>
<evidence type="ECO:0000313" key="2">
    <source>
        <dbReference type="EMBL" id="GAA1616847.1"/>
    </source>
</evidence>
<evidence type="ECO:0000256" key="1">
    <source>
        <dbReference type="SAM" id="MobiDB-lite"/>
    </source>
</evidence>
<proteinExistence type="predicted"/>
<accession>A0ABN2EVM7</accession>
<gene>
    <name evidence="2" type="ORF">GCM10009789_83570</name>
</gene>
<dbReference type="Proteomes" id="UP001500393">
    <property type="component" value="Unassembled WGS sequence"/>
</dbReference>
<name>A0ABN2EVM7_9ACTN</name>
<feature type="region of interest" description="Disordered" evidence="1">
    <location>
        <begin position="167"/>
        <end position="196"/>
    </location>
</feature>